<dbReference type="InterPro" id="IPR006052">
    <property type="entry name" value="TNF_dom"/>
</dbReference>
<dbReference type="SMART" id="SM00207">
    <property type="entry name" value="TNF"/>
    <property type="match status" value="1"/>
</dbReference>
<sequence length="267" mass="30023">MSCDQCYPLPQVYLVDGGGGTQRSGQSPSLVPCWSFPPAQERVRSHGKSRGFMGVSPCLAIVLMLLFLLVFAALGFEAYQIHNMQIALRDVTEGEPVTEFNAAQKQIGVHEPEINEEEKEKRTAAHVMGRIEKDDFRKTLRWEPRIGVAFVSGGVSYRVEDGALQVNKSGLYHIYARVELIFRHCSVTSSFVHNVFVRRTGYSSPHTLMEAHREGFCSHQPGHAWTTESYLGSTLTLQKNDRVYVNVSHPAFLSHSHYGNFFGLYEI</sequence>
<feature type="transmembrane region" description="Helical" evidence="5">
    <location>
        <begin position="52"/>
        <end position="76"/>
    </location>
</feature>
<dbReference type="PANTHER" id="PTHR11471:SF33">
    <property type="entry name" value="TUMOR NECROSIS FACTOR LIGAND SUPERFAMILY MEMBER 6"/>
    <property type="match status" value="1"/>
</dbReference>
<dbReference type="GO" id="GO:0005125">
    <property type="term" value="F:cytokine activity"/>
    <property type="evidence" value="ECO:0007669"/>
    <property type="project" value="UniProtKB-KW"/>
</dbReference>
<dbReference type="GO" id="GO:0016020">
    <property type="term" value="C:membrane"/>
    <property type="evidence" value="ECO:0007669"/>
    <property type="project" value="UniProtKB-SubCell"/>
</dbReference>
<evidence type="ECO:0000313" key="8">
    <source>
        <dbReference type="Proteomes" id="UP000265040"/>
    </source>
</evidence>
<evidence type="ECO:0000256" key="3">
    <source>
        <dbReference type="ARBA" id="ARBA00022514"/>
    </source>
</evidence>
<dbReference type="FunCoup" id="A0A7N5ZUS0">
    <property type="interactions" value="1071"/>
</dbReference>
<keyword evidence="3" id="KW-0202">Cytokine</keyword>
<dbReference type="GeneTree" id="ENSGT01060000248544"/>
<dbReference type="GO" id="GO:0043123">
    <property type="term" value="P:positive regulation of canonical NF-kappaB signal transduction"/>
    <property type="evidence" value="ECO:0007669"/>
    <property type="project" value="TreeGrafter"/>
</dbReference>
<evidence type="ECO:0000256" key="1">
    <source>
        <dbReference type="ARBA" id="ARBA00004370"/>
    </source>
</evidence>
<dbReference type="InParanoid" id="A0A7N5ZUS0"/>
<evidence type="ECO:0000256" key="2">
    <source>
        <dbReference type="ARBA" id="ARBA00008670"/>
    </source>
</evidence>
<dbReference type="Ensembl" id="ENSATET00000067677.2">
    <property type="protein sequence ID" value="ENSATEP00000039434.1"/>
    <property type="gene ID" value="ENSATEG00000027970.2"/>
</dbReference>
<dbReference type="AlphaFoldDB" id="A0A7N5ZUS0"/>
<protein>
    <recommendedName>
        <fullName evidence="6">THD domain-containing protein</fullName>
    </recommendedName>
</protein>
<dbReference type="GO" id="GO:0005164">
    <property type="term" value="F:tumor necrosis factor receptor binding"/>
    <property type="evidence" value="ECO:0007669"/>
    <property type="project" value="InterPro"/>
</dbReference>
<reference evidence="7" key="1">
    <citation type="submission" date="2021-04" db="EMBL/GenBank/DDBJ databases">
        <authorList>
            <consortium name="Wellcome Sanger Institute Data Sharing"/>
        </authorList>
    </citation>
    <scope>NUCLEOTIDE SEQUENCE [LARGE SCALE GENOMIC DNA]</scope>
</reference>
<gene>
    <name evidence="7" type="primary">FASLG</name>
</gene>
<keyword evidence="5" id="KW-1133">Transmembrane helix</keyword>
<accession>A0A7N5ZUS0</accession>
<dbReference type="GO" id="GO:0008625">
    <property type="term" value="P:extrinsic apoptotic signaling pathway via death domain receptors"/>
    <property type="evidence" value="ECO:0007669"/>
    <property type="project" value="TreeGrafter"/>
</dbReference>
<dbReference type="GO" id="GO:0030903">
    <property type="term" value="P:notochord development"/>
    <property type="evidence" value="ECO:0007669"/>
    <property type="project" value="Ensembl"/>
</dbReference>
<comment type="similarity">
    <text evidence="2">Belongs to the tumor necrosis factor family.</text>
</comment>
<dbReference type="CDD" id="cd00184">
    <property type="entry name" value="TNF"/>
    <property type="match status" value="1"/>
</dbReference>
<evidence type="ECO:0000313" key="7">
    <source>
        <dbReference type="Ensembl" id="ENSATEP00000039434.1"/>
    </source>
</evidence>
<dbReference type="Gene3D" id="2.60.120.40">
    <property type="match status" value="1"/>
</dbReference>
<organism evidence="7 8">
    <name type="scientific">Anabas testudineus</name>
    <name type="common">Climbing perch</name>
    <name type="synonym">Anthias testudineus</name>
    <dbReference type="NCBI Taxonomy" id="64144"/>
    <lineage>
        <taxon>Eukaryota</taxon>
        <taxon>Metazoa</taxon>
        <taxon>Chordata</taxon>
        <taxon>Craniata</taxon>
        <taxon>Vertebrata</taxon>
        <taxon>Euteleostomi</taxon>
        <taxon>Actinopterygii</taxon>
        <taxon>Neopterygii</taxon>
        <taxon>Teleostei</taxon>
        <taxon>Neoteleostei</taxon>
        <taxon>Acanthomorphata</taxon>
        <taxon>Anabantaria</taxon>
        <taxon>Anabantiformes</taxon>
        <taxon>Anabantoidei</taxon>
        <taxon>Anabantidae</taxon>
        <taxon>Anabas</taxon>
    </lineage>
</organism>
<feature type="domain" description="THD" evidence="6">
    <location>
        <begin position="123"/>
        <end position="267"/>
    </location>
</feature>
<dbReference type="Proteomes" id="UP000265040">
    <property type="component" value="Chromosome 4"/>
</dbReference>
<reference evidence="7" key="3">
    <citation type="submission" date="2025-09" db="UniProtKB">
        <authorList>
            <consortium name="Ensembl"/>
        </authorList>
    </citation>
    <scope>IDENTIFICATION</scope>
</reference>
<dbReference type="GeneID" id="113151815"/>
<dbReference type="OrthoDB" id="5983780at2759"/>
<dbReference type="GO" id="GO:0005615">
    <property type="term" value="C:extracellular space"/>
    <property type="evidence" value="ECO:0007669"/>
    <property type="project" value="UniProtKB-KW"/>
</dbReference>
<evidence type="ECO:0000256" key="4">
    <source>
        <dbReference type="ARBA" id="ARBA00023136"/>
    </source>
</evidence>
<dbReference type="RefSeq" id="XP_026200516.1">
    <property type="nucleotide sequence ID" value="XM_026344731.1"/>
</dbReference>
<dbReference type="OMA" id="MACTVNF"/>
<proteinExistence type="inferred from homology"/>
<dbReference type="GO" id="GO:0006955">
    <property type="term" value="P:immune response"/>
    <property type="evidence" value="ECO:0007669"/>
    <property type="project" value="InterPro"/>
</dbReference>
<evidence type="ECO:0000256" key="5">
    <source>
        <dbReference type="SAM" id="Phobius"/>
    </source>
</evidence>
<dbReference type="PANTHER" id="PTHR11471">
    <property type="entry name" value="TUMOR NECROSIS FACTOR FAMILY MEMBER"/>
    <property type="match status" value="1"/>
</dbReference>
<dbReference type="Pfam" id="PF00229">
    <property type="entry name" value="TNF"/>
    <property type="match status" value="1"/>
</dbReference>
<keyword evidence="4 5" id="KW-0472">Membrane</keyword>
<keyword evidence="5" id="KW-0812">Transmembrane</keyword>
<name>A0A7N5ZUS0_ANATE</name>
<reference evidence="7" key="2">
    <citation type="submission" date="2025-08" db="UniProtKB">
        <authorList>
            <consortium name="Ensembl"/>
        </authorList>
    </citation>
    <scope>IDENTIFICATION</scope>
</reference>
<dbReference type="InterPro" id="IPR008983">
    <property type="entry name" value="Tumour_necrosis_fac-like_dom"/>
</dbReference>
<keyword evidence="8" id="KW-1185">Reference proteome</keyword>
<comment type="subcellular location">
    <subcellularLocation>
        <location evidence="1">Membrane</location>
    </subcellularLocation>
</comment>
<dbReference type="SUPFAM" id="SSF49842">
    <property type="entry name" value="TNF-like"/>
    <property type="match status" value="1"/>
</dbReference>
<evidence type="ECO:0000259" key="6">
    <source>
        <dbReference type="PROSITE" id="PS50049"/>
    </source>
</evidence>
<dbReference type="PROSITE" id="PS50049">
    <property type="entry name" value="THD_2"/>
    <property type="match status" value="1"/>
</dbReference>